<evidence type="ECO:0000313" key="1">
    <source>
        <dbReference type="EMBL" id="MPN28233.1"/>
    </source>
</evidence>
<reference evidence="1" key="1">
    <citation type="submission" date="2019-08" db="EMBL/GenBank/DDBJ databases">
        <authorList>
            <person name="Kucharzyk K."/>
            <person name="Murdoch R.W."/>
            <person name="Higgins S."/>
            <person name="Loffler F."/>
        </authorList>
    </citation>
    <scope>NUCLEOTIDE SEQUENCE</scope>
</reference>
<accession>A0A645GX60</accession>
<protein>
    <submittedName>
        <fullName evidence="1">Uncharacterized protein</fullName>
    </submittedName>
</protein>
<organism evidence="1">
    <name type="scientific">bioreactor metagenome</name>
    <dbReference type="NCBI Taxonomy" id="1076179"/>
    <lineage>
        <taxon>unclassified sequences</taxon>
        <taxon>metagenomes</taxon>
        <taxon>ecological metagenomes</taxon>
    </lineage>
</organism>
<comment type="caution">
    <text evidence="1">The sequence shown here is derived from an EMBL/GenBank/DDBJ whole genome shotgun (WGS) entry which is preliminary data.</text>
</comment>
<proteinExistence type="predicted"/>
<dbReference type="EMBL" id="VSSQ01078450">
    <property type="protein sequence ID" value="MPN28233.1"/>
    <property type="molecule type" value="Genomic_DNA"/>
</dbReference>
<dbReference type="AlphaFoldDB" id="A0A645GX60"/>
<name>A0A645GX60_9ZZZZ</name>
<gene>
    <name evidence="1" type="ORF">SDC9_175674</name>
</gene>
<sequence>MISPDCHAVLSGWGWHGGSWPEQFADFDSEDQSKGIDVLVGGNAAFRLDVREDVAGDSQIGKPDLQPGNEGVLSPFALEAELGDFAPDKICVAVHTQCLLS</sequence>